<accession>A0A1T5M460</accession>
<name>A0A1T5M460_9FIRM</name>
<dbReference type="STRING" id="36842.SAMN02194393_03789"/>
<evidence type="ECO:0000313" key="2">
    <source>
        <dbReference type="EMBL" id="SKC82976.1"/>
    </source>
</evidence>
<feature type="transmembrane region" description="Helical" evidence="1">
    <location>
        <begin position="131"/>
        <end position="151"/>
    </location>
</feature>
<organism evidence="2 3">
    <name type="scientific">Maledivibacter halophilus</name>
    <dbReference type="NCBI Taxonomy" id="36842"/>
    <lineage>
        <taxon>Bacteria</taxon>
        <taxon>Bacillati</taxon>
        <taxon>Bacillota</taxon>
        <taxon>Clostridia</taxon>
        <taxon>Peptostreptococcales</taxon>
        <taxon>Caminicellaceae</taxon>
        <taxon>Maledivibacter</taxon>
    </lineage>
</organism>
<keyword evidence="3" id="KW-1185">Reference proteome</keyword>
<keyword evidence="1" id="KW-0812">Transmembrane</keyword>
<dbReference type="OrthoDB" id="258743at2"/>
<dbReference type="AlphaFoldDB" id="A0A1T5M460"/>
<dbReference type="EMBL" id="FUZT01000010">
    <property type="protein sequence ID" value="SKC82976.1"/>
    <property type="molecule type" value="Genomic_DNA"/>
</dbReference>
<keyword evidence="1" id="KW-1133">Transmembrane helix</keyword>
<dbReference type="RefSeq" id="WP_079493756.1">
    <property type="nucleotide sequence ID" value="NZ_FUZT01000010.1"/>
</dbReference>
<keyword evidence="1" id="KW-0472">Membrane</keyword>
<feature type="transmembrane region" description="Helical" evidence="1">
    <location>
        <begin position="157"/>
        <end position="175"/>
    </location>
</feature>
<sequence length="176" mass="19169">MIIPGQLITIATFPGVIIHEVAHQLFCRLANVAVLDVCYFRVGNPSGYVIHEKPRKISQHILIGIGPFILNTLIGALIAMSASFPVFRFHTGGPLDYIFIWLGVSIAMHSFPSTGDAKSIWEAIKSKETNIFAKIIGTPIVGLIYLGALGSVAWLDLFYAMAVALLIPNLIINLLI</sequence>
<feature type="transmembrane region" description="Helical" evidence="1">
    <location>
        <begin position="94"/>
        <end position="111"/>
    </location>
</feature>
<proteinExistence type="predicted"/>
<dbReference type="Proteomes" id="UP000190285">
    <property type="component" value="Unassembled WGS sequence"/>
</dbReference>
<protein>
    <submittedName>
        <fullName evidence="2">Putative zincin peptidase</fullName>
    </submittedName>
</protein>
<evidence type="ECO:0000256" key="1">
    <source>
        <dbReference type="SAM" id="Phobius"/>
    </source>
</evidence>
<feature type="transmembrane region" description="Helical" evidence="1">
    <location>
        <begin position="61"/>
        <end position="82"/>
    </location>
</feature>
<evidence type="ECO:0000313" key="3">
    <source>
        <dbReference type="Proteomes" id="UP000190285"/>
    </source>
</evidence>
<reference evidence="3" key="1">
    <citation type="submission" date="2017-02" db="EMBL/GenBank/DDBJ databases">
        <authorList>
            <person name="Varghese N."/>
            <person name="Submissions S."/>
        </authorList>
    </citation>
    <scope>NUCLEOTIDE SEQUENCE [LARGE SCALE GENOMIC DNA]</scope>
    <source>
        <strain evidence="3">M1</strain>
    </source>
</reference>
<gene>
    <name evidence="2" type="ORF">SAMN02194393_03789</name>
</gene>